<dbReference type="InterPro" id="IPR051158">
    <property type="entry name" value="Metallophosphoesterase_sf"/>
</dbReference>
<dbReference type="PANTHER" id="PTHR31302">
    <property type="entry name" value="TRANSMEMBRANE PROTEIN WITH METALLOPHOSPHOESTERASE DOMAIN-RELATED"/>
    <property type="match status" value="1"/>
</dbReference>
<feature type="transmembrane region" description="Helical" evidence="3">
    <location>
        <begin position="76"/>
        <end position="98"/>
    </location>
</feature>
<dbReference type="Proteomes" id="UP001156903">
    <property type="component" value="Unassembled WGS sequence"/>
</dbReference>
<evidence type="ECO:0000256" key="3">
    <source>
        <dbReference type="SAM" id="Phobius"/>
    </source>
</evidence>
<dbReference type="PANTHER" id="PTHR31302:SF31">
    <property type="entry name" value="PHOSPHODIESTERASE YAEI"/>
    <property type="match status" value="1"/>
</dbReference>
<organism evidence="5 6">
    <name type="scientific">Hydrogenophaga electricum</name>
    <dbReference type="NCBI Taxonomy" id="1230953"/>
    <lineage>
        <taxon>Bacteria</taxon>
        <taxon>Pseudomonadati</taxon>
        <taxon>Pseudomonadota</taxon>
        <taxon>Betaproteobacteria</taxon>
        <taxon>Burkholderiales</taxon>
        <taxon>Comamonadaceae</taxon>
        <taxon>Hydrogenophaga</taxon>
    </lineage>
</organism>
<dbReference type="SUPFAM" id="SSF56300">
    <property type="entry name" value="Metallo-dependent phosphatases"/>
    <property type="match status" value="1"/>
</dbReference>
<dbReference type="InterPro" id="IPR029052">
    <property type="entry name" value="Metallo-depent_PP-like"/>
</dbReference>
<keyword evidence="2" id="KW-0378">Hydrolase</keyword>
<feature type="transmembrane region" description="Helical" evidence="3">
    <location>
        <begin position="42"/>
        <end position="64"/>
    </location>
</feature>
<dbReference type="EMBL" id="BSPB01000005">
    <property type="protein sequence ID" value="GLS13533.1"/>
    <property type="molecule type" value="Genomic_DNA"/>
</dbReference>
<gene>
    <name evidence="5" type="ORF">GCM10007935_09630</name>
</gene>
<dbReference type="Pfam" id="PF00149">
    <property type="entry name" value="Metallophos"/>
    <property type="match status" value="1"/>
</dbReference>
<keyword evidence="3" id="KW-1133">Transmembrane helix</keyword>
<feature type="transmembrane region" description="Helical" evidence="3">
    <location>
        <begin position="12"/>
        <end position="30"/>
    </location>
</feature>
<comment type="caution">
    <text evidence="5">The sequence shown here is derived from an EMBL/GenBank/DDBJ whole genome shotgun (WGS) entry which is preliminary data.</text>
</comment>
<evidence type="ECO:0000313" key="5">
    <source>
        <dbReference type="EMBL" id="GLS13533.1"/>
    </source>
</evidence>
<proteinExistence type="predicted"/>
<dbReference type="InterPro" id="IPR004843">
    <property type="entry name" value="Calcineurin-like_PHP"/>
</dbReference>
<evidence type="ECO:0000256" key="2">
    <source>
        <dbReference type="ARBA" id="ARBA00022801"/>
    </source>
</evidence>
<reference evidence="6" key="1">
    <citation type="journal article" date="2019" name="Int. J. Syst. Evol. Microbiol.">
        <title>The Global Catalogue of Microorganisms (GCM) 10K type strain sequencing project: providing services to taxonomists for standard genome sequencing and annotation.</title>
        <authorList>
            <consortium name="The Broad Institute Genomics Platform"/>
            <consortium name="The Broad Institute Genome Sequencing Center for Infectious Disease"/>
            <person name="Wu L."/>
            <person name="Ma J."/>
        </authorList>
    </citation>
    <scope>NUCLEOTIDE SEQUENCE [LARGE SCALE GENOMIC DNA]</scope>
    <source>
        <strain evidence="6">NBRC 109341</strain>
    </source>
</reference>
<name>A0ABQ6BZF1_9BURK</name>
<keyword evidence="1" id="KW-0479">Metal-binding</keyword>
<keyword evidence="3" id="KW-0472">Membrane</keyword>
<evidence type="ECO:0000259" key="4">
    <source>
        <dbReference type="Pfam" id="PF00149"/>
    </source>
</evidence>
<accession>A0ABQ6BZF1</accession>
<sequence>MVTPVLVWSRRLFWAAMVLTLAVSLWDYGGRWHTPGHYLRNLVMLGLYWGPRIAGPFLLGWLVLRVCQTTGWRRLVPTLGAGFVLMGLWASLVEPLWLRERTTMVSGAPVGASPLRLALVADLHWGLFVREGDLRRLVARLNALDVDAVLVAGDWVHEPPLDLRGGLAPLAALRHPVYGVLGNHDTGAPGPALTEPLREALRAHGVRLIDGERVTIRGWELVGLSDLWGGRPRQDIRQLWPAPAAMTAEGPPRLALFHQPDTQDLLPPGAVFLAMAGHTHGGQLWIPGFSPWWLRHTNSASGRWNGLYDTPAGRLLVTPGVGLVGVPARLGVRPTIDLLELRP</sequence>
<dbReference type="RefSeq" id="WP_234266755.1">
    <property type="nucleotide sequence ID" value="NZ_BSPB01000005.1"/>
</dbReference>
<feature type="domain" description="Calcineurin-like phosphoesterase" evidence="4">
    <location>
        <begin position="115"/>
        <end position="280"/>
    </location>
</feature>
<evidence type="ECO:0000256" key="1">
    <source>
        <dbReference type="ARBA" id="ARBA00022723"/>
    </source>
</evidence>
<dbReference type="Gene3D" id="3.60.21.10">
    <property type="match status" value="1"/>
</dbReference>
<evidence type="ECO:0000313" key="6">
    <source>
        <dbReference type="Proteomes" id="UP001156903"/>
    </source>
</evidence>
<keyword evidence="3" id="KW-0812">Transmembrane</keyword>
<protein>
    <submittedName>
        <fullName evidence="5">Phosphohydrolase</fullName>
    </submittedName>
</protein>
<keyword evidence="6" id="KW-1185">Reference proteome</keyword>